<gene>
    <name evidence="1" type="ORF">J7S78_32900</name>
</gene>
<keyword evidence="2" id="KW-1185">Reference proteome</keyword>
<sequence>MAKKKPLPAAARSAIRRLAAAFVCAELELQVVAKFVEEKTGKPYDRNASDSYLNSFLDSDPEVRRVWELMQKDIVSTRKDFADRLGRDRDC</sequence>
<dbReference type="EMBL" id="JAGKON010000088">
    <property type="protein sequence ID" value="MBQ0604556.1"/>
    <property type="molecule type" value="Genomic_DNA"/>
</dbReference>
<evidence type="ECO:0000313" key="1">
    <source>
        <dbReference type="EMBL" id="MBQ0604556.1"/>
    </source>
</evidence>
<accession>A0A9P0XIP6</accession>
<dbReference type="RefSeq" id="WP_004114569.1">
    <property type="nucleotide sequence ID" value="NZ_CABGTQ010000002.1"/>
</dbReference>
<dbReference type="AlphaFoldDB" id="A0A9P0XIP6"/>
<protein>
    <submittedName>
        <fullName evidence="1">Uncharacterized protein</fullName>
    </submittedName>
</protein>
<reference evidence="1 2" key="1">
    <citation type="submission" date="2021-03" db="EMBL/GenBank/DDBJ databases">
        <authorList>
            <person name="Stanton E."/>
        </authorList>
    </citation>
    <scope>NUCLEOTIDE SEQUENCE [LARGE SCALE GENOMIC DNA]</scope>
    <source>
        <strain evidence="1 2">2020EL-00037</strain>
    </source>
</reference>
<organism evidence="1 2">
    <name type="scientific">Klebsiella oxytoca</name>
    <dbReference type="NCBI Taxonomy" id="571"/>
    <lineage>
        <taxon>Bacteria</taxon>
        <taxon>Pseudomonadati</taxon>
        <taxon>Pseudomonadota</taxon>
        <taxon>Gammaproteobacteria</taxon>
        <taxon>Enterobacterales</taxon>
        <taxon>Enterobacteriaceae</taxon>
        <taxon>Klebsiella/Raoultella group</taxon>
        <taxon>Klebsiella</taxon>
    </lineage>
</organism>
<dbReference type="OrthoDB" id="6594652at2"/>
<comment type="caution">
    <text evidence="1">The sequence shown here is derived from an EMBL/GenBank/DDBJ whole genome shotgun (WGS) entry which is preliminary data.</text>
</comment>
<evidence type="ECO:0000313" key="2">
    <source>
        <dbReference type="Proteomes" id="UP000673434"/>
    </source>
</evidence>
<dbReference type="Proteomes" id="UP000673434">
    <property type="component" value="Unassembled WGS sequence"/>
</dbReference>
<proteinExistence type="predicted"/>
<name>A0A9P0XIP6_KLEOX</name>